<keyword evidence="7" id="KW-1185">Reference proteome</keyword>
<organism evidence="7 8">
    <name type="scientific">Aplysia californica</name>
    <name type="common">California sea hare</name>
    <dbReference type="NCBI Taxonomy" id="6500"/>
    <lineage>
        <taxon>Eukaryota</taxon>
        <taxon>Metazoa</taxon>
        <taxon>Spiralia</taxon>
        <taxon>Lophotrochozoa</taxon>
        <taxon>Mollusca</taxon>
        <taxon>Gastropoda</taxon>
        <taxon>Heterobranchia</taxon>
        <taxon>Euthyneura</taxon>
        <taxon>Tectipleura</taxon>
        <taxon>Aplysiida</taxon>
        <taxon>Aplysioidea</taxon>
        <taxon>Aplysiidae</taxon>
        <taxon>Aplysia</taxon>
    </lineage>
</organism>
<dbReference type="Pfam" id="PF13903">
    <property type="entry name" value="Claudin_2"/>
    <property type="match status" value="1"/>
</dbReference>
<evidence type="ECO:0000256" key="6">
    <source>
        <dbReference type="SAM" id="Phobius"/>
    </source>
</evidence>
<dbReference type="GeneID" id="101848725"/>
<dbReference type="PANTHER" id="PTHR12107">
    <property type="entry name" value="VOLTAGE-DEPENDENT CALCIUM CHANNEL GAMMA SUBUNIT"/>
    <property type="match status" value="1"/>
</dbReference>
<evidence type="ECO:0000256" key="3">
    <source>
        <dbReference type="ARBA" id="ARBA00022692"/>
    </source>
</evidence>
<evidence type="ECO:0000256" key="5">
    <source>
        <dbReference type="ARBA" id="ARBA00023136"/>
    </source>
</evidence>
<comment type="similarity">
    <text evidence="2">Belongs to the PMP-22/EMP/MP20 family. CACNG subfamily.</text>
</comment>
<feature type="transmembrane region" description="Helical" evidence="6">
    <location>
        <begin position="206"/>
        <end position="228"/>
    </location>
</feature>
<gene>
    <name evidence="8" type="primary">LOC101848725</name>
</gene>
<comment type="subcellular location">
    <subcellularLocation>
        <location evidence="1">Membrane</location>
        <topology evidence="1">Multi-pass membrane protein</topology>
    </subcellularLocation>
</comment>
<feature type="transmembrane region" description="Helical" evidence="6">
    <location>
        <begin position="135"/>
        <end position="153"/>
    </location>
</feature>
<accession>A0ABM0JF76</accession>
<keyword evidence="3 6" id="KW-0812">Transmembrane</keyword>
<dbReference type="InterPro" id="IPR051072">
    <property type="entry name" value="CACNG_subunit"/>
</dbReference>
<dbReference type="PANTHER" id="PTHR12107:SF0">
    <property type="entry name" value="STARGAZIN (MAMMALIAN CALCIUM CHANNEL) HOMOLOG"/>
    <property type="match status" value="1"/>
</dbReference>
<evidence type="ECO:0000313" key="8">
    <source>
        <dbReference type="RefSeq" id="XP_005092324.1"/>
    </source>
</evidence>
<sequence>MPIEAEEFTVRRTNRRNRDVCSAFIMTCVSVTFGAATACSMVLAVATDHWLFTSEPYFFTAEERSMMNLTDLSSIPKVPIHVRSGLWRVCTVNILNGTFPDQCISIDYRQPGSGRMEGARTCMAIVGAIRYSTPMFVGGLVLVAVAVVLHFVGTLHQDVKTVISAVLYIATGLSLAVGIIIYISAINDEVGYSFRNRRHIDFEYDYGWSFYTTCLAFLSAKCSAVMCISQYLKGKHRMQDMVQIIPGLEEKLEADKSRDETEPPDCRSVRVWGSRKCKDRDKLIGRLNRSGLWSA</sequence>
<protein>
    <submittedName>
        <fullName evidence="8">Voltage-dependent calcium channel gamma-5 subunit-like</fullName>
    </submittedName>
</protein>
<name>A0ABM0JF76_APLCA</name>
<keyword evidence="5 6" id="KW-0472">Membrane</keyword>
<feature type="transmembrane region" description="Helical" evidence="6">
    <location>
        <begin position="165"/>
        <end position="186"/>
    </location>
</feature>
<dbReference type="Gene3D" id="1.20.140.150">
    <property type="match status" value="1"/>
</dbReference>
<evidence type="ECO:0000256" key="2">
    <source>
        <dbReference type="ARBA" id="ARBA00007111"/>
    </source>
</evidence>
<dbReference type="PRINTS" id="PR01792">
    <property type="entry name" value="VDCCGAMMA"/>
</dbReference>
<dbReference type="Proteomes" id="UP000694888">
    <property type="component" value="Unplaced"/>
</dbReference>
<proteinExistence type="inferred from homology"/>
<evidence type="ECO:0000313" key="7">
    <source>
        <dbReference type="Proteomes" id="UP000694888"/>
    </source>
</evidence>
<evidence type="ECO:0000256" key="1">
    <source>
        <dbReference type="ARBA" id="ARBA00004141"/>
    </source>
</evidence>
<evidence type="ECO:0000256" key="4">
    <source>
        <dbReference type="ARBA" id="ARBA00022989"/>
    </source>
</evidence>
<reference evidence="8" key="1">
    <citation type="submission" date="2025-08" db="UniProtKB">
        <authorList>
            <consortium name="RefSeq"/>
        </authorList>
    </citation>
    <scope>IDENTIFICATION</scope>
</reference>
<dbReference type="InterPro" id="IPR004031">
    <property type="entry name" value="PMP22/EMP/MP20/Claudin"/>
</dbReference>
<keyword evidence="4 6" id="KW-1133">Transmembrane helix</keyword>
<dbReference type="InterPro" id="IPR008368">
    <property type="entry name" value="VDCC_gsu"/>
</dbReference>
<dbReference type="RefSeq" id="XP_005092324.1">
    <property type="nucleotide sequence ID" value="XM_005092267.3"/>
</dbReference>
<feature type="transmembrane region" description="Helical" evidence="6">
    <location>
        <begin position="20"/>
        <end position="46"/>
    </location>
</feature>